<organism evidence="1 2">
    <name type="scientific">Peronosclerospora sorghi</name>
    <dbReference type="NCBI Taxonomy" id="230839"/>
    <lineage>
        <taxon>Eukaryota</taxon>
        <taxon>Sar</taxon>
        <taxon>Stramenopiles</taxon>
        <taxon>Oomycota</taxon>
        <taxon>Peronosporomycetes</taxon>
        <taxon>Peronosporales</taxon>
        <taxon>Peronosporaceae</taxon>
        <taxon>Peronosclerospora</taxon>
    </lineage>
</organism>
<sequence>MIGPQRETKWRYTWHDTAPRISPKLCLYVDPGPGFNDNLIPIRSHDLTAVTIMEQELGTPVRLQDNPERWN</sequence>
<gene>
    <name evidence="1" type="ORF">PsorP6_010644</name>
</gene>
<dbReference type="EMBL" id="CM047585">
    <property type="protein sequence ID" value="KAI9909817.1"/>
    <property type="molecule type" value="Genomic_DNA"/>
</dbReference>
<evidence type="ECO:0000313" key="2">
    <source>
        <dbReference type="Proteomes" id="UP001163321"/>
    </source>
</evidence>
<proteinExistence type="predicted"/>
<accession>A0ACC0VTK3</accession>
<reference evidence="1 2" key="1">
    <citation type="journal article" date="2022" name="bioRxiv">
        <title>The genome of the oomycete Peronosclerospora sorghi, a cosmopolitan pathogen of maize and sorghum, is inflated with dispersed pseudogenes.</title>
        <authorList>
            <person name="Fletcher K."/>
            <person name="Martin F."/>
            <person name="Isakeit T."/>
            <person name="Cavanaugh K."/>
            <person name="Magill C."/>
            <person name="Michelmore R."/>
        </authorList>
    </citation>
    <scope>NUCLEOTIDE SEQUENCE [LARGE SCALE GENOMIC DNA]</scope>
    <source>
        <strain evidence="1">P6</strain>
    </source>
</reference>
<evidence type="ECO:0000313" key="1">
    <source>
        <dbReference type="EMBL" id="KAI9909817.1"/>
    </source>
</evidence>
<name>A0ACC0VTK3_9STRA</name>
<comment type="caution">
    <text evidence="1">The sequence shown here is derived from an EMBL/GenBank/DDBJ whole genome shotgun (WGS) entry which is preliminary data.</text>
</comment>
<keyword evidence="2" id="KW-1185">Reference proteome</keyword>
<dbReference type="Proteomes" id="UP001163321">
    <property type="component" value="Chromosome 6"/>
</dbReference>
<protein>
    <submittedName>
        <fullName evidence="1">Uncharacterized protein</fullName>
    </submittedName>
</protein>